<name>A0ABU7IB10_9SPHI</name>
<keyword evidence="1" id="KW-0732">Signal</keyword>
<organism evidence="3 4">
    <name type="scientific">Pedobacter albus</name>
    <dbReference type="NCBI Taxonomy" id="3113905"/>
    <lineage>
        <taxon>Bacteria</taxon>
        <taxon>Pseudomonadati</taxon>
        <taxon>Bacteroidota</taxon>
        <taxon>Sphingobacteriia</taxon>
        <taxon>Sphingobacteriales</taxon>
        <taxon>Sphingobacteriaceae</taxon>
        <taxon>Pedobacter</taxon>
    </lineage>
</organism>
<keyword evidence="4" id="KW-1185">Reference proteome</keyword>
<reference evidence="3 4" key="1">
    <citation type="submission" date="2024-01" db="EMBL/GenBank/DDBJ databases">
        <title>Pedobacter sp. nov., isolated from fresh soil.</title>
        <authorList>
            <person name="Le N.T.T."/>
        </authorList>
    </citation>
    <scope>NUCLEOTIDE SEQUENCE [LARGE SCALE GENOMIC DNA]</scope>
    <source>
        <strain evidence="3 4">KR3-3</strain>
    </source>
</reference>
<accession>A0ABU7IB10</accession>
<dbReference type="EMBL" id="JAZDQT010000003">
    <property type="protein sequence ID" value="MEE1946675.1"/>
    <property type="molecule type" value="Genomic_DNA"/>
</dbReference>
<feature type="signal peptide" evidence="1">
    <location>
        <begin position="1"/>
        <end position="18"/>
    </location>
</feature>
<dbReference type="SUPFAM" id="SSF74653">
    <property type="entry name" value="TolA/TonB C-terminal domain"/>
    <property type="match status" value="1"/>
</dbReference>
<feature type="chain" id="PRO_5045726677" evidence="1">
    <location>
        <begin position="19"/>
        <end position="217"/>
    </location>
</feature>
<sequence>MIRIATLFLLFVSTFAQAQQPSIKGGLSAFIKRNIIYPAYSLHHCIQGTVNVGFKLNAKGEVYYAAINKGMGTDLDDEALRLIRMSSGKWTVPLSHDTTALLVVPVNFNLDGYDCRQVSANDIALAIKGYKDEQALVNVVLNYYRNKENGNFKPEELPKIMKLKAELGIDDDYLNSRIEAGLRKYKQGDKLGACEEFSFVKYMGSPKAKEYLDKYCK</sequence>
<proteinExistence type="predicted"/>
<evidence type="ECO:0000313" key="4">
    <source>
        <dbReference type="Proteomes" id="UP001336835"/>
    </source>
</evidence>
<dbReference type="Proteomes" id="UP001336835">
    <property type="component" value="Unassembled WGS sequence"/>
</dbReference>
<evidence type="ECO:0000313" key="3">
    <source>
        <dbReference type="EMBL" id="MEE1946675.1"/>
    </source>
</evidence>
<dbReference type="InterPro" id="IPR037682">
    <property type="entry name" value="TonB_C"/>
</dbReference>
<feature type="domain" description="TonB C-terminal" evidence="2">
    <location>
        <begin position="22"/>
        <end position="117"/>
    </location>
</feature>
<evidence type="ECO:0000259" key="2">
    <source>
        <dbReference type="PROSITE" id="PS52015"/>
    </source>
</evidence>
<dbReference type="Pfam" id="PF03544">
    <property type="entry name" value="TonB_C"/>
    <property type="match status" value="1"/>
</dbReference>
<comment type="caution">
    <text evidence="3">The sequence shown here is derived from an EMBL/GenBank/DDBJ whole genome shotgun (WGS) entry which is preliminary data.</text>
</comment>
<dbReference type="PROSITE" id="PS52015">
    <property type="entry name" value="TONB_CTD"/>
    <property type="match status" value="1"/>
</dbReference>
<evidence type="ECO:0000256" key="1">
    <source>
        <dbReference type="SAM" id="SignalP"/>
    </source>
</evidence>
<dbReference type="Gene3D" id="3.30.1150.10">
    <property type="match status" value="1"/>
</dbReference>
<dbReference type="RefSeq" id="WP_330108972.1">
    <property type="nucleotide sequence ID" value="NZ_JAZDQT010000003.1"/>
</dbReference>
<gene>
    <name evidence="3" type="ORF">VRU48_16240</name>
</gene>
<protein>
    <submittedName>
        <fullName evidence="3">Energy transducer TonB</fullName>
    </submittedName>
</protein>